<dbReference type="AlphaFoldDB" id="D1APL7"/>
<dbReference type="SMART" id="SM01120">
    <property type="entry name" value="Dak2"/>
    <property type="match status" value="1"/>
</dbReference>
<dbReference type="GO" id="GO:0019563">
    <property type="term" value="P:glycerol catabolic process"/>
    <property type="evidence" value="ECO:0007669"/>
    <property type="project" value="TreeGrafter"/>
</dbReference>
<dbReference type="InterPro" id="IPR036117">
    <property type="entry name" value="DhaL_dom_sf"/>
</dbReference>
<dbReference type="GO" id="GO:0004371">
    <property type="term" value="F:glycerone kinase activity"/>
    <property type="evidence" value="ECO:0007669"/>
    <property type="project" value="InterPro"/>
</dbReference>
<protein>
    <submittedName>
        <fullName evidence="4">Dihydroxyacetone kinase, L subunit</fullName>
    </submittedName>
</protein>
<dbReference type="HOGENOM" id="CLU_066424_1_0_0"/>
<dbReference type="STRING" id="526218.Sterm_3210"/>
<evidence type="ECO:0000259" key="3">
    <source>
        <dbReference type="PROSITE" id="PS51480"/>
    </source>
</evidence>
<accession>D1APL7</accession>
<dbReference type="EMBL" id="CP001739">
    <property type="protein sequence ID" value="ACZ10051.1"/>
    <property type="molecule type" value="Genomic_DNA"/>
</dbReference>
<proteinExistence type="predicted"/>
<dbReference type="Proteomes" id="UP000000845">
    <property type="component" value="Chromosome"/>
</dbReference>
<name>D1APL7_SEBTE</name>
<organism evidence="4 5">
    <name type="scientific">Sebaldella termitidis (strain ATCC 33386 / NCTC 11300)</name>
    <dbReference type="NCBI Taxonomy" id="526218"/>
    <lineage>
        <taxon>Bacteria</taxon>
        <taxon>Fusobacteriati</taxon>
        <taxon>Fusobacteriota</taxon>
        <taxon>Fusobacteriia</taxon>
        <taxon>Fusobacteriales</taxon>
        <taxon>Leptotrichiaceae</taxon>
        <taxon>Sebaldella</taxon>
    </lineage>
</organism>
<dbReference type="RefSeq" id="WP_012862633.1">
    <property type="nucleotide sequence ID" value="NC_013517.1"/>
</dbReference>
<dbReference type="KEGG" id="str:Sterm_3210"/>
<dbReference type="InterPro" id="IPR012737">
    <property type="entry name" value="DhaK_L_YcgS"/>
</dbReference>
<dbReference type="NCBIfam" id="TIGR02365">
    <property type="entry name" value="dha_L_ycgS"/>
    <property type="match status" value="1"/>
</dbReference>
<evidence type="ECO:0000256" key="1">
    <source>
        <dbReference type="ARBA" id="ARBA00022679"/>
    </source>
</evidence>
<evidence type="ECO:0000256" key="2">
    <source>
        <dbReference type="ARBA" id="ARBA00022777"/>
    </source>
</evidence>
<evidence type="ECO:0000313" key="4">
    <source>
        <dbReference type="EMBL" id="ACZ10051.1"/>
    </source>
</evidence>
<dbReference type="Pfam" id="PF02734">
    <property type="entry name" value="Dak2"/>
    <property type="match status" value="1"/>
</dbReference>
<evidence type="ECO:0000313" key="5">
    <source>
        <dbReference type="Proteomes" id="UP000000845"/>
    </source>
</evidence>
<keyword evidence="2 4" id="KW-0418">Kinase</keyword>
<gene>
    <name evidence="4" type="ordered locus">Sterm_3210</name>
</gene>
<dbReference type="FunFam" id="1.25.40.340:FF:000002">
    <property type="entry name" value="Dihydroxyacetone kinase, L subunit"/>
    <property type="match status" value="1"/>
</dbReference>
<reference evidence="4 5" key="2">
    <citation type="journal article" date="2010" name="Stand. Genomic Sci.">
        <title>Complete genome sequence of Sebaldella termitidis type strain (NCTC 11300).</title>
        <authorList>
            <person name="Harmon-Smith M."/>
            <person name="Celia L."/>
            <person name="Chertkov O."/>
            <person name="Lapidus A."/>
            <person name="Copeland A."/>
            <person name="Glavina Del Rio T."/>
            <person name="Nolan M."/>
            <person name="Lucas S."/>
            <person name="Tice H."/>
            <person name="Cheng J.F."/>
            <person name="Han C."/>
            <person name="Detter J.C."/>
            <person name="Bruce D."/>
            <person name="Goodwin L."/>
            <person name="Pitluck S."/>
            <person name="Pati A."/>
            <person name="Liolios K."/>
            <person name="Ivanova N."/>
            <person name="Mavromatis K."/>
            <person name="Mikhailova N."/>
            <person name="Chen A."/>
            <person name="Palaniappan K."/>
            <person name="Land M."/>
            <person name="Hauser L."/>
            <person name="Chang Y.J."/>
            <person name="Jeffries C.D."/>
            <person name="Brettin T."/>
            <person name="Goker M."/>
            <person name="Beck B."/>
            <person name="Bristow J."/>
            <person name="Eisen J.A."/>
            <person name="Markowitz V."/>
            <person name="Hugenholtz P."/>
            <person name="Kyrpides N.C."/>
            <person name="Klenk H.P."/>
            <person name="Chen F."/>
        </authorList>
    </citation>
    <scope>NUCLEOTIDE SEQUENCE [LARGE SCALE GENOMIC DNA]</scope>
    <source>
        <strain evidence="5">ATCC 33386 / NCTC 11300</strain>
    </source>
</reference>
<sequence>MTFSNNDGIKIVSGIIKAVKSNRAYLSEIDGAAGDGDHGINMSKGFTIAEEEINSRKSVSMSEGFLIISDVLVSKIGGSMGPLYGSFFRGLYAASKKAEIIDKNIILSMLEKAYSNLSMLTDAKPGDKTLIDVLDPAVSAYKKSVEQNYDFDICLKNMISEAEKGLESTKDMVARLGRSSRLGERSRGHLDAGAASCYIILRAIADTAVELMN</sequence>
<dbReference type="GO" id="GO:0005829">
    <property type="term" value="C:cytosol"/>
    <property type="evidence" value="ECO:0007669"/>
    <property type="project" value="TreeGrafter"/>
</dbReference>
<feature type="domain" description="DhaL" evidence="3">
    <location>
        <begin position="6"/>
        <end position="206"/>
    </location>
</feature>
<dbReference type="eggNOG" id="COG1461">
    <property type="taxonomic scope" value="Bacteria"/>
</dbReference>
<dbReference type="InterPro" id="IPR004007">
    <property type="entry name" value="DhaL_dom"/>
</dbReference>
<reference evidence="5" key="1">
    <citation type="submission" date="2009-09" db="EMBL/GenBank/DDBJ databases">
        <title>The complete chromosome of Sebaldella termitidis ATCC 33386.</title>
        <authorList>
            <consortium name="US DOE Joint Genome Institute (JGI-PGF)"/>
            <person name="Lucas S."/>
            <person name="Copeland A."/>
            <person name="Lapidus A."/>
            <person name="Glavina del Rio T."/>
            <person name="Dalin E."/>
            <person name="Tice H."/>
            <person name="Bruce D."/>
            <person name="Goodwin L."/>
            <person name="Pitluck S."/>
            <person name="Kyrpides N."/>
            <person name="Mavromatis K."/>
            <person name="Ivanova N."/>
            <person name="Mikhailova N."/>
            <person name="Sims D."/>
            <person name="Meincke L."/>
            <person name="Brettin T."/>
            <person name="Detter J.C."/>
            <person name="Han C."/>
            <person name="Larimer F."/>
            <person name="Land M."/>
            <person name="Hauser L."/>
            <person name="Markowitz V."/>
            <person name="Cheng J.F."/>
            <person name="Hugenholtz P."/>
            <person name="Woyke T."/>
            <person name="Wu D."/>
            <person name="Eisen J.A."/>
        </authorList>
    </citation>
    <scope>NUCLEOTIDE SEQUENCE [LARGE SCALE GENOMIC DNA]</scope>
    <source>
        <strain evidence="5">ATCC 33386 / NCTC 11300</strain>
    </source>
</reference>
<dbReference type="SUPFAM" id="SSF101473">
    <property type="entry name" value="DhaL-like"/>
    <property type="match status" value="1"/>
</dbReference>
<keyword evidence="5" id="KW-1185">Reference proteome</keyword>
<dbReference type="PANTHER" id="PTHR28629:SF4">
    <property type="entry name" value="TRIOKINASE_FMN CYCLASE"/>
    <property type="match status" value="1"/>
</dbReference>
<dbReference type="Gene3D" id="1.25.40.340">
    <property type="match status" value="1"/>
</dbReference>
<dbReference type="PROSITE" id="PS51480">
    <property type="entry name" value="DHAL"/>
    <property type="match status" value="1"/>
</dbReference>
<dbReference type="InterPro" id="IPR050861">
    <property type="entry name" value="Dihydroxyacetone_Kinase"/>
</dbReference>
<dbReference type="PANTHER" id="PTHR28629">
    <property type="entry name" value="TRIOKINASE/FMN CYCLASE"/>
    <property type="match status" value="1"/>
</dbReference>
<keyword evidence="1" id="KW-0808">Transferase</keyword>